<dbReference type="CDD" id="cd04873">
    <property type="entry name" value="ACT_UUR-ACR-like"/>
    <property type="match status" value="1"/>
</dbReference>
<dbReference type="Proteomes" id="UP001183585">
    <property type="component" value="Unassembled WGS sequence"/>
</dbReference>
<proteinExistence type="predicted"/>
<dbReference type="InterPro" id="IPR002912">
    <property type="entry name" value="ACT_dom"/>
</dbReference>
<dbReference type="RefSeq" id="WP_274996682.1">
    <property type="nucleotide sequence ID" value="NZ_JAJQQP010000013.1"/>
</dbReference>
<keyword evidence="3" id="KW-1185">Reference proteome</keyword>
<accession>A0ABU2CWL7</accession>
<sequence length="167" mass="17257">MTTRAMTARAMTARAMTTRAMTAPLMQDIEVHLPDRPGALADLGQALGEAGVSLEGGGVFTLDGRAVAHYLVHDGARALRAVGDAGLGPAVVRDVVLAQLDQEVPGQLGTLARRLGDAGVNVLVQYSDHAGNLVLLVADEDAATCREVVAHWGSRGFTAHGGRAAGR</sequence>
<organism evidence="2 3">
    <name type="scientific">Promicromonospora iranensis</name>
    <dbReference type="NCBI Taxonomy" id="1105144"/>
    <lineage>
        <taxon>Bacteria</taxon>
        <taxon>Bacillati</taxon>
        <taxon>Actinomycetota</taxon>
        <taxon>Actinomycetes</taxon>
        <taxon>Micrococcales</taxon>
        <taxon>Promicromonosporaceae</taxon>
        <taxon>Promicromonospora</taxon>
    </lineage>
</organism>
<protein>
    <recommendedName>
        <fullName evidence="1">ACT domain-containing protein</fullName>
    </recommendedName>
</protein>
<evidence type="ECO:0000313" key="3">
    <source>
        <dbReference type="Proteomes" id="UP001183585"/>
    </source>
</evidence>
<evidence type="ECO:0000259" key="1">
    <source>
        <dbReference type="PROSITE" id="PS51671"/>
    </source>
</evidence>
<dbReference type="InterPro" id="IPR045865">
    <property type="entry name" value="ACT-like_dom_sf"/>
</dbReference>
<evidence type="ECO:0000313" key="2">
    <source>
        <dbReference type="EMBL" id="MDR7385725.1"/>
    </source>
</evidence>
<dbReference type="Gene3D" id="3.30.2130.10">
    <property type="entry name" value="VC0802-like"/>
    <property type="match status" value="1"/>
</dbReference>
<dbReference type="EMBL" id="JAVDYE010000001">
    <property type="protein sequence ID" value="MDR7385725.1"/>
    <property type="molecule type" value="Genomic_DNA"/>
</dbReference>
<gene>
    <name evidence="2" type="ORF">J2S48_005240</name>
</gene>
<feature type="domain" description="ACT" evidence="1">
    <location>
        <begin position="28"/>
        <end position="102"/>
    </location>
</feature>
<name>A0ABU2CWL7_9MICO</name>
<dbReference type="Pfam" id="PF01842">
    <property type="entry name" value="ACT"/>
    <property type="match status" value="1"/>
</dbReference>
<dbReference type="PROSITE" id="PS51671">
    <property type="entry name" value="ACT"/>
    <property type="match status" value="1"/>
</dbReference>
<dbReference type="SUPFAM" id="SSF55021">
    <property type="entry name" value="ACT-like"/>
    <property type="match status" value="1"/>
</dbReference>
<comment type="caution">
    <text evidence="2">The sequence shown here is derived from an EMBL/GenBank/DDBJ whole genome shotgun (WGS) entry which is preliminary data.</text>
</comment>
<reference evidence="2 3" key="1">
    <citation type="submission" date="2023-07" db="EMBL/GenBank/DDBJ databases">
        <title>Sequencing the genomes of 1000 actinobacteria strains.</title>
        <authorList>
            <person name="Klenk H.-P."/>
        </authorList>
    </citation>
    <scope>NUCLEOTIDE SEQUENCE [LARGE SCALE GENOMIC DNA]</scope>
    <source>
        <strain evidence="2 3">DSM 45554</strain>
    </source>
</reference>